<dbReference type="Proteomes" id="UP000196320">
    <property type="component" value="Unassembled WGS sequence"/>
</dbReference>
<dbReference type="OrthoDB" id="5062998at2"/>
<name>A0A1R4KGJ8_9MICO</name>
<sequence length="1038" mass="113746">MANKKKVSRWTPEDYASLKVFGSGAIKLADSQVAPLVAQSRGYTTVEDAEGAKSIASLAYAEEAQKRALTRRLTTMTQDANDFLVLPWYSLAAVASRQTTADSACTQVRPARPLMNAKTKKAPKYELLAGHDSVLDVNPATPLEWLTESPTVLITEGCMKGDAALSAKLLDAGVDRDALNAISEGTQHEARLALQALMTSLPRREWVTVMSLVGVGNWHKQPEWNSVRLTNRDVWLAFDGDLRTNRAVWDQTERMWEFILTRKGAPKLLDLGGASAEKDALTSGYDGKVGIDDYLSHVGTWKDLEQLLESGLPVAPERTKGAGGYRPGDFRVTDDGLAVEECVKRTDATGDTAVIWEPRLPYGGRVKRISSLHAISEITPTTGKATPQNVIRSAKKGQCVIEINWRDADGVERSAEITGTSDLLLTSPTDWNRANAHIPDDVAALPRFPPRKGAEADGFREAIKAFRADETERADTWDVMGYVPTSSGWPVYIIGNQVLGRTRSDEASNFPGVTNEVLDGASRFGVVDTYWDHLEAEDLDGWKAQIRADIETVVRAFVVETPWKDPTIGPIAVAVGLRATAPAQNVCNLYVSGGSGAGKSYLAAFIANFVAAPGRVFTENSLPGSGNDTFAALEHSVSRTPIFFIDDIAPTASRREQENQAKAIENIIRAKTNGGGRRRGTADGDQRAVQLPRAVQVFTAENGQTTPSIRQRLININLVAGDTDSARAKHLEKLTRSDDQPLSRLTAAMIRFWLNVDINETDLALRDDIPVEGLRSWADLHELAHNSIEEVAEDLERRFEEEGAPGGVASRQARTWADILFTLDVLLALGKWAGMKHDDPVLQPFSDTKRLRTSIVRRARIDVSNARADTIVHRLMAALRDLLESGKAHLAHPTISGARPVESGENADWLNRSVGWRMNPRIDSWEPQGEQIGYLGRAKDGDELIALFSSQTAFNLAARHFPDLIPQGQRATDTWRQVWTEDGGAFVSKEWKQNGSRDIQARARLRGSGEDQATMRALGVPVLLSKLLSMEDPEATGE</sequence>
<dbReference type="EMBL" id="FUKO01000033">
    <property type="protein sequence ID" value="SJN43466.1"/>
    <property type="molecule type" value="Genomic_DNA"/>
</dbReference>
<reference evidence="1 2" key="1">
    <citation type="submission" date="2017-02" db="EMBL/GenBank/DDBJ databases">
        <authorList>
            <person name="Peterson S.W."/>
        </authorList>
    </citation>
    <scope>NUCLEOTIDE SEQUENCE [LARGE SCALE GENOMIC DNA]</scope>
    <source>
        <strain evidence="1 2">B Mb 05.01</strain>
    </source>
</reference>
<dbReference type="SUPFAM" id="SSF52540">
    <property type="entry name" value="P-loop containing nucleoside triphosphate hydrolases"/>
    <property type="match status" value="1"/>
</dbReference>
<dbReference type="InterPro" id="IPR027417">
    <property type="entry name" value="P-loop_NTPase"/>
</dbReference>
<protein>
    <submittedName>
        <fullName evidence="1">DNA primase domain protein</fullName>
    </submittedName>
</protein>
<dbReference type="AlphaFoldDB" id="A0A1R4KGJ8"/>
<dbReference type="RefSeq" id="WP_087132601.1">
    <property type="nucleotide sequence ID" value="NZ_FUKO01000033.1"/>
</dbReference>
<organism evidence="1 2">
    <name type="scientific">Microbacterium esteraromaticum</name>
    <dbReference type="NCBI Taxonomy" id="57043"/>
    <lineage>
        <taxon>Bacteria</taxon>
        <taxon>Bacillati</taxon>
        <taxon>Actinomycetota</taxon>
        <taxon>Actinomycetes</taxon>
        <taxon>Micrococcales</taxon>
        <taxon>Microbacteriaceae</taxon>
        <taxon>Microbacterium</taxon>
    </lineage>
</organism>
<keyword evidence="2" id="KW-1185">Reference proteome</keyword>
<evidence type="ECO:0000313" key="1">
    <source>
        <dbReference type="EMBL" id="SJN43466.1"/>
    </source>
</evidence>
<accession>A0A1R4KGJ8</accession>
<proteinExistence type="predicted"/>
<evidence type="ECO:0000313" key="2">
    <source>
        <dbReference type="Proteomes" id="UP000196320"/>
    </source>
</evidence>
<gene>
    <name evidence="1" type="ORF">FM104_12675</name>
</gene>
<dbReference type="Gene3D" id="3.40.50.300">
    <property type="entry name" value="P-loop containing nucleotide triphosphate hydrolases"/>
    <property type="match status" value="1"/>
</dbReference>